<dbReference type="EMBL" id="CP035758">
    <property type="protein sequence ID" value="QBD76742.1"/>
    <property type="molecule type" value="Genomic_DNA"/>
</dbReference>
<accession>A0A4P6JNU0</accession>
<keyword evidence="1" id="KW-0378">Hydrolase</keyword>
<dbReference type="KEGG" id="kbs:EPA93_12290"/>
<dbReference type="GO" id="GO:0016787">
    <property type="term" value="F:hydrolase activity"/>
    <property type="evidence" value="ECO:0007669"/>
    <property type="project" value="UniProtKB-KW"/>
</dbReference>
<proteinExistence type="predicted"/>
<keyword evidence="2" id="KW-1185">Reference proteome</keyword>
<dbReference type="InterPro" id="IPR029058">
    <property type="entry name" value="AB_hydrolase_fold"/>
</dbReference>
<dbReference type="PANTHER" id="PTHR15394:SF3">
    <property type="entry name" value="SERINE HYDROLASE RBBP9"/>
    <property type="match status" value="1"/>
</dbReference>
<name>A0A4P6JNU0_KTERU</name>
<gene>
    <name evidence="1" type="ORF">EPA93_12290</name>
</gene>
<dbReference type="InterPro" id="IPR010662">
    <property type="entry name" value="RBBP9/YdeN"/>
</dbReference>
<dbReference type="OrthoDB" id="9804993at2"/>
<reference evidence="1 2" key="1">
    <citation type="submission" date="2019-01" db="EMBL/GenBank/DDBJ databases">
        <title>Ktedonosporobacter rubrisoli SCAWS-G2.</title>
        <authorList>
            <person name="Huang Y."/>
            <person name="Yan B."/>
        </authorList>
    </citation>
    <scope>NUCLEOTIDE SEQUENCE [LARGE SCALE GENOMIC DNA]</scope>
    <source>
        <strain evidence="1 2">SCAWS-G2</strain>
    </source>
</reference>
<dbReference type="RefSeq" id="WP_129887807.1">
    <property type="nucleotide sequence ID" value="NZ_CP035758.1"/>
</dbReference>
<dbReference type="Proteomes" id="UP000290365">
    <property type="component" value="Chromosome"/>
</dbReference>
<dbReference type="Gene3D" id="3.40.50.1820">
    <property type="entry name" value="alpha/beta hydrolase"/>
    <property type="match status" value="1"/>
</dbReference>
<dbReference type="PANTHER" id="PTHR15394">
    <property type="entry name" value="SERINE HYDROLASE RBBP9"/>
    <property type="match status" value="1"/>
</dbReference>
<evidence type="ECO:0000313" key="1">
    <source>
        <dbReference type="EMBL" id="QBD76742.1"/>
    </source>
</evidence>
<evidence type="ECO:0000313" key="2">
    <source>
        <dbReference type="Proteomes" id="UP000290365"/>
    </source>
</evidence>
<dbReference type="AlphaFoldDB" id="A0A4P6JNU0"/>
<protein>
    <submittedName>
        <fullName evidence="1">Serine hydrolase family protein</fullName>
    </submittedName>
</protein>
<organism evidence="1 2">
    <name type="scientific">Ktedonosporobacter rubrisoli</name>
    <dbReference type="NCBI Taxonomy" id="2509675"/>
    <lineage>
        <taxon>Bacteria</taxon>
        <taxon>Bacillati</taxon>
        <taxon>Chloroflexota</taxon>
        <taxon>Ktedonobacteria</taxon>
        <taxon>Ktedonobacterales</taxon>
        <taxon>Ktedonosporobacteraceae</taxon>
        <taxon>Ktedonosporobacter</taxon>
    </lineage>
</organism>
<sequence length="192" mass="21043">MVSTVKKQIIILHGSYGTPTGNWFPWLAKRIESYGHSVTLPLFPTPAGQSLISWKQAFRAQVRGLTPETILVGHSMGAGFALRLLEESEHPILGTFLAAGFVGAVGLPDYDKINASFFASPFDWQTIGKLAGRVHVYASDDDPYVPFEQTNEIARQLATPLTVIQGGAHLNEEAHFVTFPQLLKDMKPLLAL</sequence>
<dbReference type="Pfam" id="PF06821">
    <property type="entry name" value="Ser_hydrolase"/>
    <property type="match status" value="1"/>
</dbReference>
<dbReference type="SUPFAM" id="SSF53474">
    <property type="entry name" value="alpha/beta-Hydrolases"/>
    <property type="match status" value="1"/>
</dbReference>